<evidence type="ECO:0000256" key="3">
    <source>
        <dbReference type="ARBA" id="ARBA00022553"/>
    </source>
</evidence>
<evidence type="ECO:0000313" key="11">
    <source>
        <dbReference type="EMBL" id="EAR27344.1"/>
    </source>
</evidence>
<dbReference type="PANTHER" id="PTHR24421">
    <property type="entry name" value="NITRATE/NITRITE SENSOR PROTEIN NARX-RELATED"/>
    <property type="match status" value="1"/>
</dbReference>
<evidence type="ECO:0000256" key="5">
    <source>
        <dbReference type="ARBA" id="ARBA00022741"/>
    </source>
</evidence>
<feature type="domain" description="Signal transduction histidine kinase subgroup 3 dimerisation and phosphoacceptor" evidence="10">
    <location>
        <begin position="202"/>
        <end position="263"/>
    </location>
</feature>
<keyword evidence="7" id="KW-0067">ATP-binding</keyword>
<dbReference type="EMBL" id="AAOH01000006">
    <property type="protein sequence ID" value="EAR27344.1"/>
    <property type="molecule type" value="Genomic_DNA"/>
</dbReference>
<dbReference type="HOGENOM" id="CLU_000445_20_15_6"/>
<dbReference type="PANTHER" id="PTHR24421:SF10">
    <property type="entry name" value="NITRATE_NITRITE SENSOR PROTEIN NARQ"/>
    <property type="match status" value="1"/>
</dbReference>
<evidence type="ECO:0000256" key="8">
    <source>
        <dbReference type="ARBA" id="ARBA00023012"/>
    </source>
</evidence>
<dbReference type="AlphaFoldDB" id="A4CCQ1"/>
<sequence length="401" mass="45669">MTSVTVLLFKNLYNHQKKWNFMNIPIRHNADWRFSTLTSWLAATVSCAYYADSFLNLTILLGINIGILPLLLYVIKHPNKHVLAMAGCYFLLILCLIPFTSTSLVFIHLVMFTAVFSPHFALSRFVIAILGAMLVYGACHYDTWQGDIPWLMFVVWFFFCVTNWFISRKIVESLNMHYQSRQNYKELQATQQMMSAMSAKQERLAISRELHDSLGHKLTALSVNLDFAKRTAPANLQTMMINCHQMSQDVLEEIRDIVSSQRDDKALLKDVLESICALTPNLTAHINIDKDTAYLSQDITLCVIRFCQEMLSNTLKHTQATDITFNVTLDEQYTMLSAEVFHNQPETILPKPGNGLTGLAERVAQFNGHFTQAIKNQVLINTIKLPLCLSNHSHATTEVLQ</sequence>
<keyword evidence="9" id="KW-0472">Membrane</keyword>
<feature type="transmembrane region" description="Helical" evidence="9">
    <location>
        <begin position="116"/>
        <end position="136"/>
    </location>
</feature>
<dbReference type="Pfam" id="PF07730">
    <property type="entry name" value="HisKA_3"/>
    <property type="match status" value="1"/>
</dbReference>
<evidence type="ECO:0000313" key="12">
    <source>
        <dbReference type="Proteomes" id="UP000006201"/>
    </source>
</evidence>
<evidence type="ECO:0000259" key="10">
    <source>
        <dbReference type="Pfam" id="PF07730"/>
    </source>
</evidence>
<dbReference type="eggNOG" id="COG4585">
    <property type="taxonomic scope" value="Bacteria"/>
</dbReference>
<evidence type="ECO:0000256" key="2">
    <source>
        <dbReference type="ARBA" id="ARBA00012438"/>
    </source>
</evidence>
<dbReference type="Proteomes" id="UP000006201">
    <property type="component" value="Unassembled WGS sequence"/>
</dbReference>
<evidence type="ECO:0000256" key="4">
    <source>
        <dbReference type="ARBA" id="ARBA00022679"/>
    </source>
</evidence>
<keyword evidence="3" id="KW-0597">Phosphoprotein</keyword>
<protein>
    <recommendedName>
        <fullName evidence="2">histidine kinase</fullName>
        <ecNumber evidence="2">2.7.13.3</ecNumber>
    </recommendedName>
</protein>
<keyword evidence="12" id="KW-1185">Reference proteome</keyword>
<dbReference type="InterPro" id="IPR036890">
    <property type="entry name" value="HATPase_C_sf"/>
</dbReference>
<dbReference type="GO" id="GO:0005524">
    <property type="term" value="F:ATP binding"/>
    <property type="evidence" value="ECO:0007669"/>
    <property type="project" value="UniProtKB-KW"/>
</dbReference>
<dbReference type="EC" id="2.7.13.3" evidence="2"/>
<keyword evidence="6" id="KW-0418">Kinase</keyword>
<dbReference type="Gene3D" id="3.30.565.10">
    <property type="entry name" value="Histidine kinase-like ATPase, C-terminal domain"/>
    <property type="match status" value="1"/>
</dbReference>
<organism evidence="11 12">
    <name type="scientific">Pseudoalteromonas tunicata D2</name>
    <dbReference type="NCBI Taxonomy" id="87626"/>
    <lineage>
        <taxon>Bacteria</taxon>
        <taxon>Pseudomonadati</taxon>
        <taxon>Pseudomonadota</taxon>
        <taxon>Gammaproteobacteria</taxon>
        <taxon>Alteromonadales</taxon>
        <taxon>Pseudoalteromonadaceae</taxon>
        <taxon>Pseudoalteromonas</taxon>
    </lineage>
</organism>
<dbReference type="InterPro" id="IPR050482">
    <property type="entry name" value="Sensor_HK_TwoCompSys"/>
</dbReference>
<evidence type="ECO:0000256" key="6">
    <source>
        <dbReference type="ARBA" id="ARBA00022777"/>
    </source>
</evidence>
<evidence type="ECO:0000256" key="7">
    <source>
        <dbReference type="ARBA" id="ARBA00022840"/>
    </source>
</evidence>
<dbReference type="Gene3D" id="1.20.5.1930">
    <property type="match status" value="1"/>
</dbReference>
<dbReference type="GO" id="GO:0000155">
    <property type="term" value="F:phosphorelay sensor kinase activity"/>
    <property type="evidence" value="ECO:0007669"/>
    <property type="project" value="InterPro"/>
</dbReference>
<evidence type="ECO:0000256" key="1">
    <source>
        <dbReference type="ARBA" id="ARBA00000085"/>
    </source>
</evidence>
<dbReference type="InterPro" id="IPR011712">
    <property type="entry name" value="Sig_transdc_His_kin_sub3_dim/P"/>
</dbReference>
<proteinExistence type="predicted"/>
<keyword evidence="9" id="KW-0812">Transmembrane</keyword>
<evidence type="ECO:0000256" key="9">
    <source>
        <dbReference type="SAM" id="Phobius"/>
    </source>
</evidence>
<reference evidence="11 12" key="1">
    <citation type="submission" date="2006-02" db="EMBL/GenBank/DDBJ databases">
        <authorList>
            <person name="Moran M.A."/>
            <person name="Kjelleberg S."/>
            <person name="Egan S."/>
            <person name="Saunders N."/>
            <person name="Thomas T."/>
            <person name="Ferriera S."/>
            <person name="Johnson J."/>
            <person name="Kravitz S."/>
            <person name="Halpern A."/>
            <person name="Remington K."/>
            <person name="Beeson K."/>
            <person name="Tran B."/>
            <person name="Rogers Y.-H."/>
            <person name="Friedman R."/>
            <person name="Venter J.C."/>
        </authorList>
    </citation>
    <scope>NUCLEOTIDE SEQUENCE [LARGE SCALE GENOMIC DNA]</scope>
    <source>
        <strain evidence="11 12">D2</strain>
    </source>
</reference>
<feature type="transmembrane region" description="Helical" evidence="9">
    <location>
        <begin position="87"/>
        <end position="110"/>
    </location>
</feature>
<name>A4CCQ1_9GAMM</name>
<keyword evidence="4" id="KW-0808">Transferase</keyword>
<feature type="transmembrane region" description="Helical" evidence="9">
    <location>
        <begin position="57"/>
        <end position="75"/>
    </location>
</feature>
<keyword evidence="9" id="KW-1133">Transmembrane helix</keyword>
<keyword evidence="8" id="KW-0902">Two-component regulatory system</keyword>
<dbReference type="GO" id="GO:0046983">
    <property type="term" value="F:protein dimerization activity"/>
    <property type="evidence" value="ECO:0007669"/>
    <property type="project" value="InterPro"/>
</dbReference>
<accession>A4CCQ1</accession>
<gene>
    <name evidence="11" type="ORF">PTD2_14932</name>
</gene>
<keyword evidence="5" id="KW-0547">Nucleotide-binding</keyword>
<comment type="catalytic activity">
    <reaction evidence="1">
        <text>ATP + protein L-histidine = ADP + protein N-phospho-L-histidine.</text>
        <dbReference type="EC" id="2.7.13.3"/>
    </reaction>
</comment>
<comment type="caution">
    <text evidence="11">The sequence shown here is derived from an EMBL/GenBank/DDBJ whole genome shotgun (WGS) entry which is preliminary data.</text>
</comment>
<feature type="transmembrane region" description="Helical" evidence="9">
    <location>
        <begin position="148"/>
        <end position="166"/>
    </location>
</feature>
<dbReference type="GO" id="GO:0016020">
    <property type="term" value="C:membrane"/>
    <property type="evidence" value="ECO:0007669"/>
    <property type="project" value="InterPro"/>
</dbReference>
<dbReference type="STRING" id="87626.PTD2_14932"/>